<dbReference type="Proteomes" id="UP000238095">
    <property type="component" value="Chromosome 1"/>
</dbReference>
<name>A0A2K4WPP9_PSESX</name>
<dbReference type="AlphaFoldDB" id="A0A2K4WPP9"/>
<organism evidence="1 2">
    <name type="scientific">Pseudomonas syringae</name>
    <dbReference type="NCBI Taxonomy" id="317"/>
    <lineage>
        <taxon>Bacteria</taxon>
        <taxon>Pseudomonadati</taxon>
        <taxon>Pseudomonadota</taxon>
        <taxon>Gammaproteobacteria</taxon>
        <taxon>Pseudomonadales</taxon>
        <taxon>Pseudomonadaceae</taxon>
        <taxon>Pseudomonas</taxon>
    </lineage>
</organism>
<evidence type="ECO:0000313" key="2">
    <source>
        <dbReference type="Proteomes" id="UP000238095"/>
    </source>
</evidence>
<reference evidence="1 2" key="1">
    <citation type="submission" date="2017-11" db="EMBL/GenBank/DDBJ databases">
        <authorList>
            <person name="Han C.G."/>
        </authorList>
    </citation>
    <scope>NUCLEOTIDE SEQUENCE [LARGE SCALE GENOMIC DNA]</scope>
    <source>
        <strain evidence="1">CFBP3840</strain>
    </source>
</reference>
<sequence length="47" mass="5466">MPDQLNVLAAHYEISRANLTKSLRIFCCTALKTPFFRGGHYLKQHFQ</sequence>
<protein>
    <submittedName>
        <fullName evidence="1">Uncharacterized protein</fullName>
    </submittedName>
</protein>
<gene>
    <name evidence="1" type="ORF">CFBP3840_00815</name>
</gene>
<accession>A0A2K4WPP9</accession>
<dbReference type="EMBL" id="LT963409">
    <property type="protein sequence ID" value="SOS37881.1"/>
    <property type="molecule type" value="Genomic_DNA"/>
</dbReference>
<evidence type="ECO:0000313" key="1">
    <source>
        <dbReference type="EMBL" id="SOS37881.1"/>
    </source>
</evidence>
<proteinExistence type="predicted"/>